<evidence type="ECO:0000313" key="2">
    <source>
        <dbReference type="EMBL" id="THU76151.1"/>
    </source>
</evidence>
<accession>A0A4S8KKF3</accession>
<sequence>MSDLSTTCSTDERPGRDWKAVDILLRDENRISVLKTVTITVALEFDSEACVKEMASRHTAESVDETSMRIVSLFESLKEKGLLNFEIEKLDLSLAGPESVFWKWGD</sequence>
<proteinExistence type="predicted"/>
<dbReference type="AlphaFoldDB" id="A0A4S8KKF3"/>
<evidence type="ECO:0000313" key="1">
    <source>
        <dbReference type="EMBL" id="THU76002.1"/>
    </source>
</evidence>
<gene>
    <name evidence="2" type="ORF">K435DRAFT_813682</name>
    <name evidence="1" type="ORF">K435DRAFT_813834</name>
</gene>
<protein>
    <submittedName>
        <fullName evidence="1">Uncharacterized protein</fullName>
    </submittedName>
</protein>
<organism evidence="1 3">
    <name type="scientific">Dendrothele bispora (strain CBS 962.96)</name>
    <dbReference type="NCBI Taxonomy" id="1314807"/>
    <lineage>
        <taxon>Eukaryota</taxon>
        <taxon>Fungi</taxon>
        <taxon>Dikarya</taxon>
        <taxon>Basidiomycota</taxon>
        <taxon>Agaricomycotina</taxon>
        <taxon>Agaricomycetes</taxon>
        <taxon>Agaricomycetidae</taxon>
        <taxon>Agaricales</taxon>
        <taxon>Agaricales incertae sedis</taxon>
        <taxon>Dendrothele</taxon>
    </lineage>
</organism>
<dbReference type="EMBL" id="ML181284">
    <property type="protein sequence ID" value="THU76002.1"/>
    <property type="molecule type" value="Genomic_DNA"/>
</dbReference>
<keyword evidence="3" id="KW-1185">Reference proteome</keyword>
<evidence type="ECO:0000313" key="3">
    <source>
        <dbReference type="Proteomes" id="UP000297245"/>
    </source>
</evidence>
<name>A0A4S8KKF3_DENBC</name>
<dbReference type="EMBL" id="ML181131">
    <property type="protein sequence ID" value="THU76151.1"/>
    <property type="molecule type" value="Genomic_DNA"/>
</dbReference>
<dbReference type="Proteomes" id="UP000297245">
    <property type="component" value="Unassembled WGS sequence"/>
</dbReference>
<reference evidence="1 3" key="1">
    <citation type="journal article" date="2019" name="Nat. Ecol. Evol.">
        <title>Megaphylogeny resolves global patterns of mushroom evolution.</title>
        <authorList>
            <person name="Varga T."/>
            <person name="Krizsan K."/>
            <person name="Foldi C."/>
            <person name="Dima B."/>
            <person name="Sanchez-Garcia M."/>
            <person name="Sanchez-Ramirez S."/>
            <person name="Szollosi G.J."/>
            <person name="Szarkandi J.G."/>
            <person name="Papp V."/>
            <person name="Albert L."/>
            <person name="Andreopoulos W."/>
            <person name="Angelini C."/>
            <person name="Antonin V."/>
            <person name="Barry K.W."/>
            <person name="Bougher N.L."/>
            <person name="Buchanan P."/>
            <person name="Buyck B."/>
            <person name="Bense V."/>
            <person name="Catcheside P."/>
            <person name="Chovatia M."/>
            <person name="Cooper J."/>
            <person name="Damon W."/>
            <person name="Desjardin D."/>
            <person name="Finy P."/>
            <person name="Geml J."/>
            <person name="Haridas S."/>
            <person name="Hughes K."/>
            <person name="Justo A."/>
            <person name="Karasinski D."/>
            <person name="Kautmanova I."/>
            <person name="Kiss B."/>
            <person name="Kocsube S."/>
            <person name="Kotiranta H."/>
            <person name="LaButti K.M."/>
            <person name="Lechner B.E."/>
            <person name="Liimatainen K."/>
            <person name="Lipzen A."/>
            <person name="Lukacs Z."/>
            <person name="Mihaltcheva S."/>
            <person name="Morgado L.N."/>
            <person name="Niskanen T."/>
            <person name="Noordeloos M.E."/>
            <person name="Ohm R.A."/>
            <person name="Ortiz-Santana B."/>
            <person name="Ovrebo C."/>
            <person name="Racz N."/>
            <person name="Riley R."/>
            <person name="Savchenko A."/>
            <person name="Shiryaev A."/>
            <person name="Soop K."/>
            <person name="Spirin V."/>
            <person name="Szebenyi C."/>
            <person name="Tomsovsky M."/>
            <person name="Tulloss R.E."/>
            <person name="Uehling J."/>
            <person name="Grigoriev I.V."/>
            <person name="Vagvolgyi C."/>
            <person name="Papp T."/>
            <person name="Martin F.M."/>
            <person name="Miettinen O."/>
            <person name="Hibbett D.S."/>
            <person name="Nagy L.G."/>
        </authorList>
    </citation>
    <scope>NUCLEOTIDE SEQUENCE [LARGE SCALE GENOMIC DNA]</scope>
    <source>
        <strain evidence="1 3">CBS 962.96</strain>
    </source>
</reference>